<dbReference type="PANTHER" id="PTHR45951:SF3">
    <property type="entry name" value="PROTEIN DISPATCHED"/>
    <property type="match status" value="1"/>
</dbReference>
<feature type="compositionally biased region" description="Basic residues" evidence="6">
    <location>
        <begin position="1"/>
        <end position="11"/>
    </location>
</feature>
<proteinExistence type="predicted"/>
<accession>A0A4U5NVM0</accession>
<keyword evidence="3 7" id="KW-1133">Transmembrane helix</keyword>
<feature type="transmembrane region" description="Helical" evidence="7">
    <location>
        <begin position="160"/>
        <end position="183"/>
    </location>
</feature>
<reference evidence="8 9" key="2">
    <citation type="journal article" date="2019" name="G3 (Bethesda)">
        <title>Hybrid Assembly of the Genome of the Entomopathogenic Nematode Steinernema carpocapsae Identifies the X-Chromosome.</title>
        <authorList>
            <person name="Serra L."/>
            <person name="Macchietto M."/>
            <person name="Macias-Munoz A."/>
            <person name="McGill C.J."/>
            <person name="Rodriguez I.M."/>
            <person name="Rodriguez B."/>
            <person name="Murad R."/>
            <person name="Mortazavi A."/>
        </authorList>
    </citation>
    <scope>NUCLEOTIDE SEQUENCE [LARGE SCALE GENOMIC DNA]</scope>
    <source>
        <strain evidence="8 9">ALL</strain>
    </source>
</reference>
<dbReference type="GO" id="GO:0007224">
    <property type="term" value="P:smoothened signaling pathway"/>
    <property type="evidence" value="ECO:0007669"/>
    <property type="project" value="TreeGrafter"/>
</dbReference>
<dbReference type="GO" id="GO:0022857">
    <property type="term" value="F:transmembrane transporter activity"/>
    <property type="evidence" value="ECO:0007669"/>
    <property type="project" value="TreeGrafter"/>
</dbReference>
<evidence type="ECO:0000256" key="4">
    <source>
        <dbReference type="ARBA" id="ARBA00023136"/>
    </source>
</evidence>
<evidence type="ECO:0000313" key="9">
    <source>
        <dbReference type="Proteomes" id="UP000298663"/>
    </source>
</evidence>
<feature type="region of interest" description="Disordered" evidence="6">
    <location>
        <begin position="1"/>
        <end position="34"/>
    </location>
</feature>
<gene>
    <name evidence="8" type="ORF">L596_011681</name>
</gene>
<dbReference type="Proteomes" id="UP000298663">
    <property type="component" value="Unassembled WGS sequence"/>
</dbReference>
<keyword evidence="5" id="KW-0325">Glycoprotein</keyword>
<evidence type="ECO:0000313" key="8">
    <source>
        <dbReference type="EMBL" id="TKR87253.1"/>
    </source>
</evidence>
<dbReference type="SUPFAM" id="SSF82866">
    <property type="entry name" value="Multidrug efflux transporter AcrB transmembrane domain"/>
    <property type="match status" value="1"/>
</dbReference>
<evidence type="ECO:0008006" key="10">
    <source>
        <dbReference type="Google" id="ProtNLM"/>
    </source>
</evidence>
<comment type="caution">
    <text evidence="8">The sequence shown here is derived from an EMBL/GenBank/DDBJ whole genome shotgun (WGS) entry which is preliminary data.</text>
</comment>
<protein>
    <recommendedName>
        <fullName evidence="10">SSD domain-containing protein</fullName>
    </recommendedName>
</protein>
<comment type="subcellular location">
    <subcellularLocation>
        <location evidence="1">Membrane</location>
        <topology evidence="1">Multi-pass membrane protein</topology>
    </subcellularLocation>
</comment>
<keyword evidence="2 7" id="KW-0812">Transmembrane</keyword>
<reference evidence="8 9" key="1">
    <citation type="journal article" date="2015" name="Genome Biol.">
        <title>Comparative genomics of Steinernema reveals deeply conserved gene regulatory networks.</title>
        <authorList>
            <person name="Dillman A.R."/>
            <person name="Macchietto M."/>
            <person name="Porter C.F."/>
            <person name="Rogers A."/>
            <person name="Williams B."/>
            <person name="Antoshechkin I."/>
            <person name="Lee M.M."/>
            <person name="Goodwin Z."/>
            <person name="Lu X."/>
            <person name="Lewis E.E."/>
            <person name="Goodrich-Blair H."/>
            <person name="Stock S.P."/>
            <person name="Adams B.J."/>
            <person name="Sternberg P.W."/>
            <person name="Mortazavi A."/>
        </authorList>
    </citation>
    <scope>NUCLEOTIDE SEQUENCE [LARGE SCALE GENOMIC DNA]</scope>
    <source>
        <strain evidence="8 9">ALL</strain>
    </source>
</reference>
<evidence type="ECO:0000256" key="5">
    <source>
        <dbReference type="ARBA" id="ARBA00023180"/>
    </source>
</evidence>
<dbReference type="GO" id="GO:0016020">
    <property type="term" value="C:membrane"/>
    <property type="evidence" value="ECO:0007669"/>
    <property type="project" value="UniProtKB-SubCell"/>
</dbReference>
<evidence type="ECO:0000256" key="2">
    <source>
        <dbReference type="ARBA" id="ARBA00022692"/>
    </source>
</evidence>
<evidence type="ECO:0000256" key="3">
    <source>
        <dbReference type="ARBA" id="ARBA00022989"/>
    </source>
</evidence>
<sequence length="190" mass="21934">MLKVRNAPKHPRAFDRGHYQTLRPPPQPPLRNGALGGHFRGCLCSRHRPNHIQAQTQRHHDFLHRRCDHGYRSRRPRAGLDHQRGRSHGHRAHYRVSSFDYTLHYAVSYRHASDVRGREKLGHVNREVAIPVSCAALTTFVSGLALVFSETQAFYEIGMFMILMTTISYATALLVFPSFCYLFSGDWRQK</sequence>
<dbReference type="EMBL" id="AZBU02000003">
    <property type="protein sequence ID" value="TKR87253.1"/>
    <property type="molecule type" value="Genomic_DNA"/>
</dbReference>
<keyword evidence="9" id="KW-1185">Reference proteome</keyword>
<dbReference type="Gene3D" id="1.20.1640.10">
    <property type="entry name" value="Multidrug efflux transporter AcrB transmembrane domain"/>
    <property type="match status" value="1"/>
</dbReference>
<name>A0A4U5NVM0_STECR</name>
<dbReference type="PANTHER" id="PTHR45951">
    <property type="entry name" value="PROTEIN DISPATCHED-RELATED"/>
    <property type="match status" value="1"/>
</dbReference>
<evidence type="ECO:0000256" key="7">
    <source>
        <dbReference type="SAM" id="Phobius"/>
    </source>
</evidence>
<dbReference type="OrthoDB" id="5852218at2759"/>
<organism evidence="8 9">
    <name type="scientific">Steinernema carpocapsae</name>
    <name type="common">Entomopathogenic nematode</name>
    <dbReference type="NCBI Taxonomy" id="34508"/>
    <lineage>
        <taxon>Eukaryota</taxon>
        <taxon>Metazoa</taxon>
        <taxon>Ecdysozoa</taxon>
        <taxon>Nematoda</taxon>
        <taxon>Chromadorea</taxon>
        <taxon>Rhabditida</taxon>
        <taxon>Tylenchina</taxon>
        <taxon>Panagrolaimomorpha</taxon>
        <taxon>Strongyloidoidea</taxon>
        <taxon>Steinernematidae</taxon>
        <taxon>Steinernema</taxon>
    </lineage>
</organism>
<keyword evidence="4 7" id="KW-0472">Membrane</keyword>
<feature type="transmembrane region" description="Helical" evidence="7">
    <location>
        <begin position="128"/>
        <end position="148"/>
    </location>
</feature>
<dbReference type="AlphaFoldDB" id="A0A4U5NVM0"/>
<dbReference type="InterPro" id="IPR052081">
    <property type="entry name" value="Dispatched_Hh_regulator"/>
</dbReference>
<evidence type="ECO:0000256" key="6">
    <source>
        <dbReference type="SAM" id="MobiDB-lite"/>
    </source>
</evidence>
<evidence type="ECO:0000256" key="1">
    <source>
        <dbReference type="ARBA" id="ARBA00004141"/>
    </source>
</evidence>
<dbReference type="STRING" id="34508.A0A4U5NVM0"/>